<proteinExistence type="predicted"/>
<evidence type="ECO:0000313" key="2">
    <source>
        <dbReference type="EMBL" id="MXU83137.1"/>
    </source>
</evidence>
<evidence type="ECO:0000256" key="1">
    <source>
        <dbReference type="SAM" id="SignalP"/>
    </source>
</evidence>
<keyword evidence="1" id="KW-0732">Signal</keyword>
<name>A0A6B0U1R4_IXORI</name>
<protein>
    <submittedName>
        <fullName evidence="2">Putative secreted protein</fullName>
    </submittedName>
</protein>
<accession>A0A6B0U1R4</accession>
<dbReference type="AlphaFoldDB" id="A0A6B0U1R4"/>
<sequence length="73" mass="7918">MPVLFPELAQLGLRLLKLVHHLSLLLLEPVCEAPEPEGLLLQGQLLLLQRVQPGSAPVQLGARLPLLATQSIL</sequence>
<feature type="signal peptide" evidence="1">
    <location>
        <begin position="1"/>
        <end position="33"/>
    </location>
</feature>
<dbReference type="EMBL" id="GIFC01001054">
    <property type="protein sequence ID" value="MXU83137.1"/>
    <property type="molecule type" value="Transcribed_RNA"/>
</dbReference>
<organism evidence="2">
    <name type="scientific">Ixodes ricinus</name>
    <name type="common">Common tick</name>
    <name type="synonym">Acarus ricinus</name>
    <dbReference type="NCBI Taxonomy" id="34613"/>
    <lineage>
        <taxon>Eukaryota</taxon>
        <taxon>Metazoa</taxon>
        <taxon>Ecdysozoa</taxon>
        <taxon>Arthropoda</taxon>
        <taxon>Chelicerata</taxon>
        <taxon>Arachnida</taxon>
        <taxon>Acari</taxon>
        <taxon>Parasitiformes</taxon>
        <taxon>Ixodida</taxon>
        <taxon>Ixodoidea</taxon>
        <taxon>Ixodidae</taxon>
        <taxon>Ixodinae</taxon>
        <taxon>Ixodes</taxon>
    </lineage>
</organism>
<feature type="chain" id="PRO_5025439903" evidence="1">
    <location>
        <begin position="34"/>
        <end position="73"/>
    </location>
</feature>
<reference evidence="2" key="1">
    <citation type="submission" date="2019-12" db="EMBL/GenBank/DDBJ databases">
        <title>An insight into the sialome of adult female Ixodes ricinus ticks feeding for 6 days.</title>
        <authorList>
            <person name="Perner J."/>
            <person name="Ribeiro J.M.C."/>
        </authorList>
    </citation>
    <scope>NUCLEOTIDE SEQUENCE</scope>
    <source>
        <strain evidence="2">Semi-engorged</strain>
        <tissue evidence="2">Salivary glands</tissue>
    </source>
</reference>